<dbReference type="Proteomes" id="UP000799324">
    <property type="component" value="Unassembled WGS sequence"/>
</dbReference>
<dbReference type="AlphaFoldDB" id="A0A6A6TGX7"/>
<evidence type="ECO:0000259" key="6">
    <source>
        <dbReference type="Pfam" id="PF01636"/>
    </source>
</evidence>
<dbReference type="Pfam" id="PF01636">
    <property type="entry name" value="APH"/>
    <property type="match status" value="1"/>
</dbReference>
<keyword evidence="3" id="KW-0547">Nucleotide-binding</keyword>
<protein>
    <recommendedName>
        <fullName evidence="6">Aminoglycoside phosphotransferase domain-containing protein</fullName>
    </recommendedName>
</protein>
<feature type="domain" description="Aminoglycoside phosphotransferase" evidence="6">
    <location>
        <begin position="135"/>
        <end position="292"/>
    </location>
</feature>
<dbReference type="InterPro" id="IPR011009">
    <property type="entry name" value="Kinase-like_dom_sf"/>
</dbReference>
<evidence type="ECO:0000256" key="1">
    <source>
        <dbReference type="ARBA" id="ARBA00010165"/>
    </source>
</evidence>
<evidence type="ECO:0000256" key="5">
    <source>
        <dbReference type="ARBA" id="ARBA00022840"/>
    </source>
</evidence>
<dbReference type="SUPFAM" id="SSF56112">
    <property type="entry name" value="Protein kinase-like (PK-like)"/>
    <property type="match status" value="1"/>
</dbReference>
<dbReference type="OrthoDB" id="25129at2759"/>
<sequence>MALNQEEKEQFGLNIIHQLSQTPYACSSLNVLSGGTANFLFRGLLAWPLPDGTRTVVIKHSKEFVSANRNFKLDTSRCIYEETMLNALDSFRPPSVENFSIRTPRLYHFDRETDTQVLEDLTDTIDVKTVLQSPERSTVLPPSISTALGHAMGAWLRSFHSWASKPAQAGLEKAIGDNTAMRKIRYIISYGAFIDVVHNFPEIWEANKNVLEEVRDMAIAEYAKTPQDNTERNWGIVHGDFWTGNVLMPNIPSLEKKQPGGINLFVIDWELAQFGRREYDLGQMIGDLYERKHLKRANTALHIIQGFAAGYGALSDDEAFRVAIHVGQHLICWYIRRNPKAPFTEPPEQIESAIRIGTDFIVKAWEKDRTWFEGSALACLFE</sequence>
<comment type="similarity">
    <text evidence="1">Belongs to the methylthioribose kinase family.</text>
</comment>
<dbReference type="GO" id="GO:0005524">
    <property type="term" value="F:ATP binding"/>
    <property type="evidence" value="ECO:0007669"/>
    <property type="project" value="UniProtKB-KW"/>
</dbReference>
<accession>A0A6A6TGX7</accession>
<dbReference type="PANTHER" id="PTHR34273">
    <property type="entry name" value="METHYLTHIORIBOSE KINASE"/>
    <property type="match status" value="1"/>
</dbReference>
<dbReference type="PANTHER" id="PTHR34273:SF2">
    <property type="entry name" value="METHYLTHIORIBOSE KINASE"/>
    <property type="match status" value="1"/>
</dbReference>
<evidence type="ECO:0000256" key="4">
    <source>
        <dbReference type="ARBA" id="ARBA00022777"/>
    </source>
</evidence>
<gene>
    <name evidence="7" type="ORF">K491DRAFT_593510</name>
</gene>
<keyword evidence="8" id="KW-1185">Reference proteome</keyword>
<organism evidence="7 8">
    <name type="scientific">Lophiostoma macrostomum CBS 122681</name>
    <dbReference type="NCBI Taxonomy" id="1314788"/>
    <lineage>
        <taxon>Eukaryota</taxon>
        <taxon>Fungi</taxon>
        <taxon>Dikarya</taxon>
        <taxon>Ascomycota</taxon>
        <taxon>Pezizomycotina</taxon>
        <taxon>Dothideomycetes</taxon>
        <taxon>Pleosporomycetidae</taxon>
        <taxon>Pleosporales</taxon>
        <taxon>Lophiostomataceae</taxon>
        <taxon>Lophiostoma</taxon>
    </lineage>
</organism>
<evidence type="ECO:0000256" key="3">
    <source>
        <dbReference type="ARBA" id="ARBA00022741"/>
    </source>
</evidence>
<dbReference type="Gene3D" id="3.30.200.20">
    <property type="entry name" value="Phosphorylase Kinase, domain 1"/>
    <property type="match status" value="1"/>
</dbReference>
<keyword evidence="2" id="KW-0808">Transferase</keyword>
<keyword evidence="5" id="KW-0067">ATP-binding</keyword>
<proteinExistence type="inferred from homology"/>
<dbReference type="EMBL" id="MU004317">
    <property type="protein sequence ID" value="KAF2658198.1"/>
    <property type="molecule type" value="Genomic_DNA"/>
</dbReference>
<evidence type="ECO:0000313" key="7">
    <source>
        <dbReference type="EMBL" id="KAF2658198.1"/>
    </source>
</evidence>
<dbReference type="Gene3D" id="3.90.1200.10">
    <property type="match status" value="1"/>
</dbReference>
<evidence type="ECO:0000256" key="2">
    <source>
        <dbReference type="ARBA" id="ARBA00022679"/>
    </source>
</evidence>
<keyword evidence="4" id="KW-0418">Kinase</keyword>
<dbReference type="InterPro" id="IPR002575">
    <property type="entry name" value="Aminoglycoside_PTrfase"/>
</dbReference>
<reference evidence="7" key="1">
    <citation type="journal article" date="2020" name="Stud. Mycol.">
        <title>101 Dothideomycetes genomes: a test case for predicting lifestyles and emergence of pathogens.</title>
        <authorList>
            <person name="Haridas S."/>
            <person name="Albert R."/>
            <person name="Binder M."/>
            <person name="Bloem J."/>
            <person name="Labutti K."/>
            <person name="Salamov A."/>
            <person name="Andreopoulos B."/>
            <person name="Baker S."/>
            <person name="Barry K."/>
            <person name="Bills G."/>
            <person name="Bluhm B."/>
            <person name="Cannon C."/>
            <person name="Castanera R."/>
            <person name="Culley D."/>
            <person name="Daum C."/>
            <person name="Ezra D."/>
            <person name="Gonzalez J."/>
            <person name="Henrissat B."/>
            <person name="Kuo A."/>
            <person name="Liang C."/>
            <person name="Lipzen A."/>
            <person name="Lutzoni F."/>
            <person name="Magnuson J."/>
            <person name="Mondo S."/>
            <person name="Nolan M."/>
            <person name="Ohm R."/>
            <person name="Pangilinan J."/>
            <person name="Park H.-J."/>
            <person name="Ramirez L."/>
            <person name="Alfaro M."/>
            <person name="Sun H."/>
            <person name="Tritt A."/>
            <person name="Yoshinaga Y."/>
            <person name="Zwiers L.-H."/>
            <person name="Turgeon B."/>
            <person name="Goodwin S."/>
            <person name="Spatafora J."/>
            <person name="Crous P."/>
            <person name="Grigoriev I."/>
        </authorList>
    </citation>
    <scope>NUCLEOTIDE SEQUENCE</scope>
    <source>
        <strain evidence="7">CBS 122681</strain>
    </source>
</reference>
<name>A0A6A6TGX7_9PLEO</name>
<dbReference type="GO" id="GO:0016301">
    <property type="term" value="F:kinase activity"/>
    <property type="evidence" value="ECO:0007669"/>
    <property type="project" value="UniProtKB-KW"/>
</dbReference>
<evidence type="ECO:0000313" key="8">
    <source>
        <dbReference type="Proteomes" id="UP000799324"/>
    </source>
</evidence>